<dbReference type="GO" id="GO:0003700">
    <property type="term" value="F:DNA-binding transcription factor activity"/>
    <property type="evidence" value="ECO:0007669"/>
    <property type="project" value="InterPro"/>
</dbReference>
<feature type="region of interest" description="Disordered" evidence="8">
    <location>
        <begin position="179"/>
        <end position="267"/>
    </location>
</feature>
<feature type="compositionally biased region" description="Basic and acidic residues" evidence="8">
    <location>
        <begin position="432"/>
        <end position="464"/>
    </location>
</feature>
<name>A0A7S0DX69_9CRYP</name>
<reference evidence="10" key="1">
    <citation type="submission" date="2021-01" db="EMBL/GenBank/DDBJ databases">
        <authorList>
            <person name="Corre E."/>
            <person name="Pelletier E."/>
            <person name="Niang G."/>
            <person name="Scheremetjew M."/>
            <person name="Finn R."/>
            <person name="Kale V."/>
            <person name="Holt S."/>
            <person name="Cochrane G."/>
            <person name="Meng A."/>
            <person name="Brown T."/>
            <person name="Cohen L."/>
        </authorList>
    </citation>
    <scope>NUCLEOTIDE SEQUENCE</scope>
    <source>
        <strain evidence="10">CCMP325</strain>
    </source>
</reference>
<feature type="region of interest" description="Disordered" evidence="8">
    <location>
        <begin position="429"/>
        <end position="501"/>
    </location>
</feature>
<organism evidence="10">
    <name type="scientific">Hanusia phi</name>
    <dbReference type="NCBI Taxonomy" id="3032"/>
    <lineage>
        <taxon>Eukaryota</taxon>
        <taxon>Cryptophyceae</taxon>
        <taxon>Pyrenomonadales</taxon>
        <taxon>Geminigeraceae</taxon>
        <taxon>Hanusia</taxon>
    </lineage>
</organism>
<feature type="coiled-coil region" evidence="7">
    <location>
        <begin position="386"/>
        <end position="427"/>
    </location>
</feature>
<evidence type="ECO:0000256" key="1">
    <source>
        <dbReference type="ARBA" id="ARBA00004049"/>
    </source>
</evidence>
<keyword evidence="4" id="KW-0238">DNA-binding</keyword>
<evidence type="ECO:0000313" key="10">
    <source>
        <dbReference type="EMBL" id="CAD8468172.1"/>
    </source>
</evidence>
<dbReference type="PANTHER" id="PTHR46373">
    <property type="entry name" value="PROTEIN RKD4"/>
    <property type="match status" value="1"/>
</dbReference>
<evidence type="ECO:0000256" key="6">
    <source>
        <dbReference type="ARBA" id="ARBA00023242"/>
    </source>
</evidence>
<feature type="compositionally biased region" description="Low complexity" evidence="8">
    <location>
        <begin position="179"/>
        <end position="191"/>
    </location>
</feature>
<protein>
    <recommendedName>
        <fullName evidence="9">RWP-RK domain-containing protein</fullName>
    </recommendedName>
</protein>
<proteinExistence type="predicted"/>
<dbReference type="AlphaFoldDB" id="A0A7S0DX69"/>
<accession>A0A7S0DX69</accession>
<keyword evidence="2" id="KW-0805">Transcription regulation</keyword>
<evidence type="ECO:0000256" key="3">
    <source>
        <dbReference type="ARBA" id="ARBA00023054"/>
    </source>
</evidence>
<dbReference type="PANTHER" id="PTHR46373:SF2">
    <property type="entry name" value="RWP-RK DOMAIN-CONTAINING PROTEIN"/>
    <property type="match status" value="1"/>
</dbReference>
<evidence type="ECO:0000256" key="2">
    <source>
        <dbReference type="ARBA" id="ARBA00023015"/>
    </source>
</evidence>
<dbReference type="InterPro" id="IPR044607">
    <property type="entry name" value="RKD-like"/>
</dbReference>
<dbReference type="GO" id="GO:0003677">
    <property type="term" value="F:DNA binding"/>
    <property type="evidence" value="ECO:0007669"/>
    <property type="project" value="UniProtKB-KW"/>
</dbReference>
<gene>
    <name evidence="10" type="ORF">HPHI1048_LOCUS1773</name>
</gene>
<evidence type="ECO:0000259" key="9">
    <source>
        <dbReference type="PROSITE" id="PS51519"/>
    </source>
</evidence>
<evidence type="ECO:0000256" key="7">
    <source>
        <dbReference type="SAM" id="Coils"/>
    </source>
</evidence>
<keyword evidence="5" id="KW-0804">Transcription</keyword>
<dbReference type="EMBL" id="HBEO01002467">
    <property type="protein sequence ID" value="CAD8468172.1"/>
    <property type="molecule type" value="Transcribed_RNA"/>
</dbReference>
<evidence type="ECO:0000256" key="4">
    <source>
        <dbReference type="ARBA" id="ARBA00023125"/>
    </source>
</evidence>
<evidence type="ECO:0000256" key="8">
    <source>
        <dbReference type="SAM" id="MobiDB-lite"/>
    </source>
</evidence>
<keyword evidence="3 7" id="KW-0175">Coiled coil</keyword>
<evidence type="ECO:0000256" key="5">
    <source>
        <dbReference type="ARBA" id="ARBA00023163"/>
    </source>
</evidence>
<dbReference type="Pfam" id="PF02042">
    <property type="entry name" value="RWP-RK"/>
    <property type="match status" value="1"/>
</dbReference>
<dbReference type="PROSITE" id="PS51519">
    <property type="entry name" value="RWP_RK"/>
    <property type="match status" value="1"/>
</dbReference>
<feature type="compositionally biased region" description="Basic and acidic residues" evidence="8">
    <location>
        <begin position="224"/>
        <end position="251"/>
    </location>
</feature>
<keyword evidence="6" id="KW-0539">Nucleus</keyword>
<comment type="function">
    <text evidence="1">Putative transcription factor.</text>
</comment>
<sequence>MSLPMNWQHPRMDPYGSYVDPYGHGGMDYLLGVSQDDQHFLSSGTTREYEELARRKAEHMEAAEHIAPQHNHPMNAVRSSRLTEKVLREHFHLPLVDVARKFGMCTTAFKKLCRKQGVMQWPHRTLRSLEKKIASLRAEQKFTNDHNSIEDQVKKLQQKREAILSGGLAALEGEELLASTSDDSSSVDSRSTACSGNSSPRAHDVLNNLALDDSSSVGSNSSQPEERQAARARNSNERSDEDAFHEGRDHSSLLVKQGAESSARPENFEFTFGGDFMRRNMQRGRGMIPFQDYHDPYGRMGPMGPYRPSEAPMFGSGRGMPFPSASYAHPMPMAGHHPAMMWYGDFGRDSGAPDQRSMALSSELPAVLQQQVQSLMLEISNLHTVVRAITKEKDEWARKCERALAEAEHFRDSCHQLETQLQALQVQGNDNYRQRAEDKSIDEIPREVNESPPEEGRCGQDHLDISSACKEANERHRDGPSLAASDLDGGMHAAWTDIHPD</sequence>
<feature type="domain" description="RWP-RK" evidence="9">
    <location>
        <begin position="62"/>
        <end position="151"/>
    </location>
</feature>
<feature type="coiled-coil region" evidence="7">
    <location>
        <begin position="126"/>
        <end position="159"/>
    </location>
</feature>
<dbReference type="InterPro" id="IPR003035">
    <property type="entry name" value="RWP-RK_dom"/>
</dbReference>